<dbReference type="Gene3D" id="3.40.50.300">
    <property type="entry name" value="P-loop containing nucleotide triphosphate hydrolases"/>
    <property type="match status" value="2"/>
</dbReference>
<evidence type="ECO:0000256" key="5">
    <source>
        <dbReference type="ARBA" id="ARBA00022806"/>
    </source>
</evidence>
<evidence type="ECO:0000259" key="8">
    <source>
        <dbReference type="PROSITE" id="PS51192"/>
    </source>
</evidence>
<comment type="similarity">
    <text evidence="1">Belongs to the DEAD box helicase family. DEAH subfamily.</text>
</comment>
<dbReference type="PANTHER" id="PTHR18934:SF136">
    <property type="entry name" value="ATP-DEPENDENT RNA HELICASE DHX35-RELATED"/>
    <property type="match status" value="1"/>
</dbReference>
<dbReference type="Pfam" id="PF21010">
    <property type="entry name" value="HA2_C"/>
    <property type="match status" value="1"/>
</dbReference>
<dbReference type="InterPro" id="IPR002464">
    <property type="entry name" value="DNA/RNA_helicase_DEAH_CS"/>
</dbReference>
<keyword evidence="6" id="KW-0067">ATP-binding</keyword>
<name>A0A3P3YAM0_PLABS</name>
<dbReference type="PROSITE" id="PS51194">
    <property type="entry name" value="HELICASE_CTER"/>
    <property type="match status" value="1"/>
</dbReference>
<protein>
    <recommendedName>
        <fullName evidence="2">RNA helicase</fullName>
        <ecNumber evidence="2">3.6.4.13</ecNumber>
    </recommendedName>
</protein>
<dbReference type="FunFam" id="3.40.50.300:FF:000578">
    <property type="entry name" value="probable ATP-dependent RNA helicase DHX35"/>
    <property type="match status" value="1"/>
</dbReference>
<evidence type="ECO:0000256" key="1">
    <source>
        <dbReference type="ARBA" id="ARBA00008792"/>
    </source>
</evidence>
<dbReference type="Pfam" id="PF04408">
    <property type="entry name" value="WHD_HA2"/>
    <property type="match status" value="1"/>
</dbReference>
<dbReference type="GO" id="GO:0003723">
    <property type="term" value="F:RNA binding"/>
    <property type="evidence" value="ECO:0007669"/>
    <property type="project" value="TreeGrafter"/>
</dbReference>
<evidence type="ECO:0000256" key="4">
    <source>
        <dbReference type="ARBA" id="ARBA00022801"/>
    </source>
</evidence>
<evidence type="ECO:0000256" key="3">
    <source>
        <dbReference type="ARBA" id="ARBA00022741"/>
    </source>
</evidence>
<dbReference type="AlphaFoldDB" id="A0A3P3YAM0"/>
<gene>
    <name evidence="10" type="ORF">PLBR_LOCUS4423</name>
</gene>
<dbReference type="Gene3D" id="1.20.120.1080">
    <property type="match status" value="1"/>
</dbReference>
<evidence type="ECO:0000256" key="2">
    <source>
        <dbReference type="ARBA" id="ARBA00012552"/>
    </source>
</evidence>
<feature type="domain" description="Helicase C-terminal" evidence="9">
    <location>
        <begin position="244"/>
        <end position="416"/>
    </location>
</feature>
<sequence>MTFRRPGTMAPAIGVGVERDADVDAVAVSNPRAHLSIPAQRESLAIHAHRRELLYAIDRHRCVVVSGQTGSGKSTQIPQYLYEAGWAKAGYRIACSQPRVLAAVTVANRVAYEMGTKPGGVVGYAVPFDNCTSDATRVTFLTDTVLISEMMADPLLTAYSVVMVDEAHERNLETDVLLGLLNKIRKKRPELRVVVASATIDTDLFCAFFGGDTVAVGIGGAQYPVDVVYLDTPTRNYIDRAVQTVVDIHRRMPPGDVLVFLPGRSEVDEVVSRIKDVVLTERNPTSWNLRALPMYAGLATAEQLKAIEPDSSCRKAIVSTNVCETSVTIPSVVYVVDSGFVKQDAFDPRTGFQSLHTVPISQASAMQRAGRAGRLRHGQVYRLYTEAAFEDMQTFTPPAVLRQCPHPMLLQLKCLGVTDLVHFEYVTPPTPDCMASALQLLYALDALDDGCHITDVGIALTGMNVSARLGRSLLDSAERGCSSEMIDIAAMLCVRNVWTRPRNREYSGQSANAHKKFAVAEGDLLSLLNVYRAWDQAGGTEQWCTEHWIDYRALRRAAQIRQRITKLFKRDGRRIVSCGDDASAVMKSIATGFFMNCAFLQNDGTYTTLITAGSKVQLRVHPLSVLAGQSPQWVLYYDCIDTDGLFMRDITRVNPALLKEIAPKYFGTVS</sequence>
<reference evidence="10 11" key="1">
    <citation type="submission" date="2018-03" db="EMBL/GenBank/DDBJ databases">
        <authorList>
            <person name="Fogelqvist J."/>
        </authorList>
    </citation>
    <scope>NUCLEOTIDE SEQUENCE [LARGE SCALE GENOMIC DNA]</scope>
</reference>
<keyword evidence="10" id="KW-0496">Mitochondrion</keyword>
<keyword evidence="5" id="KW-0347">Helicase</keyword>
<evidence type="ECO:0000313" key="10">
    <source>
        <dbReference type="EMBL" id="SPQ97208.1"/>
    </source>
</evidence>
<comment type="catalytic activity">
    <reaction evidence="7">
        <text>ATP + H2O = ADP + phosphate + H(+)</text>
        <dbReference type="Rhea" id="RHEA:13065"/>
        <dbReference type="ChEBI" id="CHEBI:15377"/>
        <dbReference type="ChEBI" id="CHEBI:15378"/>
        <dbReference type="ChEBI" id="CHEBI:30616"/>
        <dbReference type="ChEBI" id="CHEBI:43474"/>
        <dbReference type="ChEBI" id="CHEBI:456216"/>
        <dbReference type="EC" id="3.6.4.13"/>
    </reaction>
</comment>
<dbReference type="SUPFAM" id="SSF52540">
    <property type="entry name" value="P-loop containing nucleoside triphosphate hydrolases"/>
    <property type="match status" value="1"/>
</dbReference>
<dbReference type="InterPro" id="IPR048333">
    <property type="entry name" value="HA2_WH"/>
</dbReference>
<geneLocation type="mitochondrion" evidence="10"/>
<evidence type="ECO:0000256" key="7">
    <source>
        <dbReference type="ARBA" id="ARBA00047984"/>
    </source>
</evidence>
<dbReference type="InterPro" id="IPR011709">
    <property type="entry name" value="DEAD-box_helicase_OB_fold"/>
</dbReference>
<dbReference type="InterPro" id="IPR007502">
    <property type="entry name" value="Helicase-assoc_dom"/>
</dbReference>
<dbReference type="GO" id="GO:0005524">
    <property type="term" value="F:ATP binding"/>
    <property type="evidence" value="ECO:0007669"/>
    <property type="project" value="UniProtKB-KW"/>
</dbReference>
<dbReference type="GO" id="GO:0003724">
    <property type="term" value="F:RNA helicase activity"/>
    <property type="evidence" value="ECO:0007669"/>
    <property type="project" value="UniProtKB-EC"/>
</dbReference>
<dbReference type="GO" id="GO:0016787">
    <property type="term" value="F:hydrolase activity"/>
    <property type="evidence" value="ECO:0007669"/>
    <property type="project" value="UniProtKB-KW"/>
</dbReference>
<dbReference type="EMBL" id="OVEO01000007">
    <property type="protein sequence ID" value="SPQ97208.1"/>
    <property type="molecule type" value="Genomic_DNA"/>
</dbReference>
<dbReference type="PANTHER" id="PTHR18934">
    <property type="entry name" value="ATP-DEPENDENT RNA HELICASE"/>
    <property type="match status" value="1"/>
</dbReference>
<accession>A0A3P3YAM0</accession>
<dbReference type="InterPro" id="IPR014001">
    <property type="entry name" value="Helicase_ATP-bd"/>
</dbReference>
<evidence type="ECO:0000259" key="9">
    <source>
        <dbReference type="PROSITE" id="PS51194"/>
    </source>
</evidence>
<dbReference type="InterPro" id="IPR027417">
    <property type="entry name" value="P-loop_NTPase"/>
</dbReference>
<dbReference type="InterPro" id="IPR001650">
    <property type="entry name" value="Helicase_C-like"/>
</dbReference>
<feature type="domain" description="Helicase ATP-binding" evidence="8">
    <location>
        <begin position="54"/>
        <end position="218"/>
    </location>
</feature>
<dbReference type="Pfam" id="PF00271">
    <property type="entry name" value="Helicase_C"/>
    <property type="match status" value="1"/>
</dbReference>
<dbReference type="Pfam" id="PF07717">
    <property type="entry name" value="OB_NTP_bind"/>
    <property type="match status" value="1"/>
</dbReference>
<organism evidence="10 11">
    <name type="scientific">Plasmodiophora brassicae</name>
    <name type="common">Clubroot disease agent</name>
    <dbReference type="NCBI Taxonomy" id="37360"/>
    <lineage>
        <taxon>Eukaryota</taxon>
        <taxon>Sar</taxon>
        <taxon>Rhizaria</taxon>
        <taxon>Endomyxa</taxon>
        <taxon>Phytomyxea</taxon>
        <taxon>Plasmodiophorida</taxon>
        <taxon>Plasmodiophoridae</taxon>
        <taxon>Plasmodiophora</taxon>
    </lineage>
</organism>
<proteinExistence type="inferred from homology"/>
<evidence type="ECO:0000256" key="6">
    <source>
        <dbReference type="ARBA" id="ARBA00022840"/>
    </source>
</evidence>
<dbReference type="PROSITE" id="PS00690">
    <property type="entry name" value="DEAH_ATP_HELICASE"/>
    <property type="match status" value="1"/>
</dbReference>
<dbReference type="SMART" id="SM00487">
    <property type="entry name" value="DEXDc"/>
    <property type="match status" value="1"/>
</dbReference>
<keyword evidence="4" id="KW-0378">Hydrolase</keyword>
<dbReference type="SMART" id="SM00847">
    <property type="entry name" value="HA2"/>
    <property type="match status" value="1"/>
</dbReference>
<keyword evidence="3" id="KW-0547">Nucleotide-binding</keyword>
<evidence type="ECO:0000313" key="11">
    <source>
        <dbReference type="Proteomes" id="UP000290189"/>
    </source>
</evidence>
<dbReference type="CDD" id="cd18791">
    <property type="entry name" value="SF2_C_RHA"/>
    <property type="match status" value="1"/>
</dbReference>
<dbReference type="Proteomes" id="UP000290189">
    <property type="component" value="Unassembled WGS sequence"/>
</dbReference>
<dbReference type="EC" id="3.6.4.13" evidence="2"/>
<dbReference type="PROSITE" id="PS51192">
    <property type="entry name" value="HELICASE_ATP_BIND_1"/>
    <property type="match status" value="1"/>
</dbReference>
<dbReference type="SMART" id="SM00490">
    <property type="entry name" value="HELICc"/>
    <property type="match status" value="1"/>
</dbReference>